<feature type="region of interest" description="Disordered" evidence="1">
    <location>
        <begin position="42"/>
        <end position="87"/>
    </location>
</feature>
<evidence type="ECO:0000256" key="2">
    <source>
        <dbReference type="SAM" id="Phobius"/>
    </source>
</evidence>
<evidence type="ECO:0000313" key="3">
    <source>
        <dbReference type="EMBL" id="RZS46725.1"/>
    </source>
</evidence>
<keyword evidence="4" id="KW-1185">Reference proteome</keyword>
<protein>
    <submittedName>
        <fullName evidence="3">Cbb3-type cytochrome oxidase maturation protein</fullName>
    </submittedName>
</protein>
<dbReference type="Proteomes" id="UP000293433">
    <property type="component" value="Unassembled WGS sequence"/>
</dbReference>
<comment type="caution">
    <text evidence="3">The sequence shown here is derived from an EMBL/GenBank/DDBJ whole genome shotgun (WGS) entry which is preliminary data.</text>
</comment>
<dbReference type="NCBIfam" id="TIGR00847">
    <property type="entry name" value="ccoS"/>
    <property type="match status" value="1"/>
</dbReference>
<dbReference type="PANTHER" id="PTHR41532:SF1">
    <property type="entry name" value="FIXS PROTEIN"/>
    <property type="match status" value="1"/>
</dbReference>
<proteinExistence type="predicted"/>
<feature type="transmembrane region" description="Helical" evidence="2">
    <location>
        <begin position="6"/>
        <end position="26"/>
    </location>
</feature>
<dbReference type="Pfam" id="PF03597">
    <property type="entry name" value="FixS"/>
    <property type="match status" value="1"/>
</dbReference>
<reference evidence="3 4" key="1">
    <citation type="submission" date="2019-02" db="EMBL/GenBank/DDBJ databases">
        <title>Genomic Encyclopedia of Type Strains, Phase IV (KMG-IV): sequencing the most valuable type-strain genomes for metagenomic binning, comparative biology and taxonomic classification.</title>
        <authorList>
            <person name="Goeker M."/>
        </authorList>
    </citation>
    <scope>NUCLEOTIDE SEQUENCE [LARGE SCALE GENOMIC DNA]</scope>
    <source>
        <strain evidence="3 4">DSM 10617</strain>
    </source>
</reference>
<feature type="compositionally biased region" description="Polar residues" evidence="1">
    <location>
        <begin position="72"/>
        <end position="87"/>
    </location>
</feature>
<dbReference type="RefSeq" id="WP_130483799.1">
    <property type="nucleotide sequence ID" value="NZ_SGWV01000014.1"/>
</dbReference>
<sequence>MDILYLLIPLSVLLVFGILAMFAWALKSGQFDDLEREGLRLLGDDTLPGTSDRTTRVDTNQAARSQSDKESAPNQTMNELRRSNQWQ</sequence>
<accession>A0A4Q7L9F4</accession>
<dbReference type="OrthoDB" id="9802763at2"/>
<organism evidence="3 4">
    <name type="scientific">Sphaerotilus mobilis</name>
    <dbReference type="NCBI Taxonomy" id="47994"/>
    <lineage>
        <taxon>Bacteria</taxon>
        <taxon>Pseudomonadati</taxon>
        <taxon>Pseudomonadota</taxon>
        <taxon>Betaproteobacteria</taxon>
        <taxon>Burkholderiales</taxon>
        <taxon>Sphaerotilaceae</taxon>
        <taxon>Sphaerotilus</taxon>
    </lineage>
</organism>
<keyword evidence="2" id="KW-1133">Transmembrane helix</keyword>
<feature type="compositionally biased region" description="Polar residues" evidence="1">
    <location>
        <begin position="48"/>
        <end position="65"/>
    </location>
</feature>
<dbReference type="AlphaFoldDB" id="A0A4Q7L9F4"/>
<dbReference type="EMBL" id="SGWV01000014">
    <property type="protein sequence ID" value="RZS46725.1"/>
    <property type="molecule type" value="Genomic_DNA"/>
</dbReference>
<evidence type="ECO:0000313" key="4">
    <source>
        <dbReference type="Proteomes" id="UP000293433"/>
    </source>
</evidence>
<name>A0A4Q7L9F4_9BURK</name>
<evidence type="ECO:0000256" key="1">
    <source>
        <dbReference type="SAM" id="MobiDB-lite"/>
    </source>
</evidence>
<dbReference type="PANTHER" id="PTHR41532">
    <property type="entry name" value="FIXS PROTEIN"/>
    <property type="match status" value="1"/>
</dbReference>
<keyword evidence="2" id="KW-0812">Transmembrane</keyword>
<dbReference type="InterPro" id="IPR004714">
    <property type="entry name" value="Cyt_oxidase_maturation_cbb3"/>
</dbReference>
<keyword evidence="2" id="KW-0472">Membrane</keyword>
<gene>
    <name evidence="3" type="ORF">EV685_3982</name>
</gene>